<name>A0ABR0A1S5_9CRUS</name>
<feature type="compositionally biased region" description="Basic and acidic residues" evidence="1">
    <location>
        <begin position="271"/>
        <end position="294"/>
    </location>
</feature>
<gene>
    <name evidence="2" type="ORF">OUZ56_001106</name>
</gene>
<feature type="region of interest" description="Disordered" evidence="1">
    <location>
        <begin position="344"/>
        <end position="481"/>
    </location>
</feature>
<feature type="compositionally biased region" description="Basic and acidic residues" evidence="1">
    <location>
        <begin position="228"/>
        <end position="239"/>
    </location>
</feature>
<sequence length="481" mass="53664">MGIQKEKYVKAKMNASIKKFPGTKKQFPYVKPVVDCWRTARSVPPPFANLSSIPNQNGPAAHSAQHFTTPELAKNRFRYRGFGSTSITPVIPKDKITRPLLKKQEKSRPDWNASPKVKEEKPIVTKTTMNGTKPTDVENAKLVPFKARPVPRSHYDKPFRPVLPSKKDKKGQQNAVSQMANRMWHAVVDPIFPPKEVDDEKRVNDEATAQDPEDKETGSEAPHSTKHSTSEAETDKVLPTEDAVEPPANPGLVSRVWHSVVDPIFSPANPDEEKMTAVNAKETEQEPKTEKPEVVENSAVDSPAESSVGIEKLKMPEMAESHSEEAAVESLPSRIWHSIVGPILPTGTKESVEVESNSKGLSENEKIPEEDGDGAAGSRAMIKGHHRRPYSDSYLLNKRSVEIAEEEESARPGSFQSVAEEGEKQSEMDVEPSDEHHQKKQADHNQTEVADSFDAQTTKTRKKKRRFENQNFPRKVKGNDE</sequence>
<evidence type="ECO:0000256" key="1">
    <source>
        <dbReference type="SAM" id="MobiDB-lite"/>
    </source>
</evidence>
<feature type="region of interest" description="Disordered" evidence="1">
    <location>
        <begin position="127"/>
        <end position="309"/>
    </location>
</feature>
<comment type="caution">
    <text evidence="2">The sequence shown here is derived from an EMBL/GenBank/DDBJ whole genome shotgun (WGS) entry which is preliminary data.</text>
</comment>
<feature type="compositionally biased region" description="Basic and acidic residues" evidence="1">
    <location>
        <begin position="421"/>
        <end position="446"/>
    </location>
</feature>
<evidence type="ECO:0000313" key="2">
    <source>
        <dbReference type="EMBL" id="KAK4019076.1"/>
    </source>
</evidence>
<reference evidence="2 3" key="1">
    <citation type="journal article" date="2023" name="Nucleic Acids Res.">
        <title>The hologenome of Daphnia magna reveals possible DNA methylation and microbiome-mediated evolution of the host genome.</title>
        <authorList>
            <person name="Chaturvedi A."/>
            <person name="Li X."/>
            <person name="Dhandapani V."/>
            <person name="Marshall H."/>
            <person name="Kissane S."/>
            <person name="Cuenca-Cambronero M."/>
            <person name="Asole G."/>
            <person name="Calvet F."/>
            <person name="Ruiz-Romero M."/>
            <person name="Marangio P."/>
            <person name="Guigo R."/>
            <person name="Rago D."/>
            <person name="Mirbahai L."/>
            <person name="Eastwood N."/>
            <person name="Colbourne J.K."/>
            <person name="Zhou J."/>
            <person name="Mallon E."/>
            <person name="Orsini L."/>
        </authorList>
    </citation>
    <scope>NUCLEOTIDE SEQUENCE [LARGE SCALE GENOMIC DNA]</scope>
    <source>
        <strain evidence="2">LRV0_1</strain>
    </source>
</reference>
<proteinExistence type="predicted"/>
<dbReference type="EMBL" id="JAOYFB010000036">
    <property type="protein sequence ID" value="KAK4019076.1"/>
    <property type="molecule type" value="Genomic_DNA"/>
</dbReference>
<dbReference type="Proteomes" id="UP001234178">
    <property type="component" value="Unassembled WGS sequence"/>
</dbReference>
<evidence type="ECO:0000313" key="3">
    <source>
        <dbReference type="Proteomes" id="UP001234178"/>
    </source>
</evidence>
<protein>
    <submittedName>
        <fullName evidence="2">Uncharacterized protein</fullName>
    </submittedName>
</protein>
<feature type="compositionally biased region" description="Basic and acidic residues" evidence="1">
    <location>
        <begin position="195"/>
        <end position="205"/>
    </location>
</feature>
<accession>A0ABR0A1S5</accession>
<organism evidence="2 3">
    <name type="scientific">Daphnia magna</name>
    <dbReference type="NCBI Taxonomy" id="35525"/>
    <lineage>
        <taxon>Eukaryota</taxon>
        <taxon>Metazoa</taxon>
        <taxon>Ecdysozoa</taxon>
        <taxon>Arthropoda</taxon>
        <taxon>Crustacea</taxon>
        <taxon>Branchiopoda</taxon>
        <taxon>Diplostraca</taxon>
        <taxon>Cladocera</taxon>
        <taxon>Anomopoda</taxon>
        <taxon>Daphniidae</taxon>
        <taxon>Daphnia</taxon>
    </lineage>
</organism>
<keyword evidence="3" id="KW-1185">Reference proteome</keyword>